<reference evidence="4" key="1">
    <citation type="journal article" date="2020" name="Stud. Mycol.">
        <title>101 Dothideomycetes genomes: a test case for predicting lifestyles and emergence of pathogens.</title>
        <authorList>
            <person name="Haridas S."/>
            <person name="Albert R."/>
            <person name="Binder M."/>
            <person name="Bloem J."/>
            <person name="Labutti K."/>
            <person name="Salamov A."/>
            <person name="Andreopoulos B."/>
            <person name="Baker S."/>
            <person name="Barry K."/>
            <person name="Bills G."/>
            <person name="Bluhm B."/>
            <person name="Cannon C."/>
            <person name="Castanera R."/>
            <person name="Culley D."/>
            <person name="Daum C."/>
            <person name="Ezra D."/>
            <person name="Gonzalez J."/>
            <person name="Henrissat B."/>
            <person name="Kuo A."/>
            <person name="Liang C."/>
            <person name="Lipzen A."/>
            <person name="Lutzoni F."/>
            <person name="Magnuson J."/>
            <person name="Mondo S."/>
            <person name="Nolan M."/>
            <person name="Ohm R."/>
            <person name="Pangilinan J."/>
            <person name="Park H.-J."/>
            <person name="Ramirez L."/>
            <person name="Alfaro M."/>
            <person name="Sun H."/>
            <person name="Tritt A."/>
            <person name="Yoshinaga Y."/>
            <person name="Zwiers L.-H."/>
            <person name="Turgeon B."/>
            <person name="Goodwin S."/>
            <person name="Spatafora J."/>
            <person name="Crous P."/>
            <person name="Grigoriev I."/>
        </authorList>
    </citation>
    <scope>NUCLEOTIDE SEQUENCE</scope>
    <source>
        <strain evidence="4">CBS 379.55</strain>
    </source>
</reference>
<feature type="domain" description="AAA+ ATPase" evidence="3">
    <location>
        <begin position="254"/>
        <end position="480"/>
    </location>
</feature>
<keyword evidence="2" id="KW-0067">ATP-binding</keyword>
<evidence type="ECO:0000313" key="4">
    <source>
        <dbReference type="EMBL" id="KAF2281544.1"/>
    </source>
</evidence>
<dbReference type="SUPFAM" id="SSF52540">
    <property type="entry name" value="P-loop containing nucleoside triphosphate hydrolases"/>
    <property type="match status" value="2"/>
</dbReference>
<dbReference type="Proteomes" id="UP000800097">
    <property type="component" value="Unassembled WGS sequence"/>
</dbReference>
<dbReference type="PANTHER" id="PTHR23077">
    <property type="entry name" value="AAA-FAMILY ATPASE"/>
    <property type="match status" value="1"/>
</dbReference>
<evidence type="ECO:0000256" key="2">
    <source>
        <dbReference type="ARBA" id="ARBA00022840"/>
    </source>
</evidence>
<dbReference type="InterPro" id="IPR041569">
    <property type="entry name" value="AAA_lid_3"/>
</dbReference>
<evidence type="ECO:0000313" key="5">
    <source>
        <dbReference type="Proteomes" id="UP000800097"/>
    </source>
</evidence>
<dbReference type="Pfam" id="PF17862">
    <property type="entry name" value="AAA_lid_3"/>
    <property type="match status" value="1"/>
</dbReference>
<dbReference type="InterPro" id="IPR003593">
    <property type="entry name" value="AAA+_ATPase"/>
</dbReference>
<dbReference type="InterPro" id="IPR050168">
    <property type="entry name" value="AAA_ATPase_domain"/>
</dbReference>
<sequence>MTTITYFTLRPLERNPPGTLLEGAFRVHLPIKELKALKLSTGDLIRIVTQNGPKGIAIAWLANQTNPGNKPIAKVTDLLRDKYGLSITNDRIAIEKVENADDEWIPIKTIEVGFESGGSPSGYSSTEDLLFWTRQALADLEVILPDCTFDVQRKGPRTRPAKSRLIVRNIDPVPDFNRPLYFDPATSQVIFSEGSSNLSLETKQLPTASEKVPQLSSDGIGGLNDHIGTINRNLLFLTKHQPTIKDQHLLRLIGPTAFLIHGPEGTGKSMLLNRLAQCEWKGVYKVDPASSSKTPGKDITEAFEKARENQPSLVLFDDLDKLLGKGEALISRLKTELGKLEGARVAVAAAARSVYDIDTSLRTTSGFKIELEIFPPNVRQREGILRQILGPDRPLAQLDLTSLSEKTHGFVGRDLLKLCGLAINHHIQATCSALQPDDNTSLGDFLQGKEFISQSDFVAVIDQVQPTVLKDSILEVPKVRWTDIAGLGHVQKLLEEIMIRPIKFPDLYLKFGGAASRKGVLLYGPPGCAKTLIAQAVATESNQNFLAVKGSELIKMYVGESERAIRDVFRRARAAKPCIIFFDEIDSIGKSREKSQDSGLNVVTTLLNEMDGIEALKEVFIIGATNRPDILDSALIRPGRFDAHIHIGLPNEDARKQIFEIHTRKMPLAGDVDLGILASRTQDYSGADIKALCSITGEMGISDYTQNPSPDNTPEIRMCHFERALAEHSPHTVKEEADRYKNWRPGKSLSAI</sequence>
<dbReference type="GO" id="GO:0016887">
    <property type="term" value="F:ATP hydrolysis activity"/>
    <property type="evidence" value="ECO:0007669"/>
    <property type="project" value="InterPro"/>
</dbReference>
<dbReference type="InterPro" id="IPR003960">
    <property type="entry name" value="ATPase_AAA_CS"/>
</dbReference>
<dbReference type="FunFam" id="3.40.50.300:FF:002219">
    <property type="entry name" value="Transitional endoplasmic reticulum ATPase"/>
    <property type="match status" value="1"/>
</dbReference>
<dbReference type="InterPro" id="IPR027417">
    <property type="entry name" value="P-loop_NTPase"/>
</dbReference>
<dbReference type="PROSITE" id="PS00674">
    <property type="entry name" value="AAA"/>
    <property type="match status" value="1"/>
</dbReference>
<protein>
    <submittedName>
        <fullName evidence="4">AAA-domain-containing protein</fullName>
    </submittedName>
</protein>
<keyword evidence="1" id="KW-0547">Nucleotide-binding</keyword>
<dbReference type="OrthoDB" id="27435at2759"/>
<dbReference type="AlphaFoldDB" id="A0A6A6JZ88"/>
<proteinExistence type="predicted"/>
<dbReference type="GO" id="GO:0005524">
    <property type="term" value="F:ATP binding"/>
    <property type="evidence" value="ECO:0007669"/>
    <property type="project" value="UniProtKB-KW"/>
</dbReference>
<accession>A0A6A6JZ88</accession>
<gene>
    <name evidence="4" type="ORF">EI97DRAFT_32525</name>
</gene>
<evidence type="ECO:0000256" key="1">
    <source>
        <dbReference type="ARBA" id="ARBA00022741"/>
    </source>
</evidence>
<dbReference type="PANTHER" id="PTHR23077:SF27">
    <property type="entry name" value="ATPASE FAMILY GENE 2 PROTEIN HOMOLOG A"/>
    <property type="match status" value="1"/>
</dbReference>
<dbReference type="Gene3D" id="3.40.50.300">
    <property type="entry name" value="P-loop containing nucleotide triphosphate hydrolases"/>
    <property type="match status" value="2"/>
</dbReference>
<dbReference type="Pfam" id="PF00004">
    <property type="entry name" value="AAA"/>
    <property type="match status" value="2"/>
</dbReference>
<dbReference type="SMART" id="SM00382">
    <property type="entry name" value="AAA"/>
    <property type="match status" value="2"/>
</dbReference>
<feature type="domain" description="AAA+ ATPase" evidence="3">
    <location>
        <begin position="516"/>
        <end position="651"/>
    </location>
</feature>
<dbReference type="Gene3D" id="1.10.8.60">
    <property type="match status" value="2"/>
</dbReference>
<keyword evidence="5" id="KW-1185">Reference proteome</keyword>
<dbReference type="GeneID" id="54547899"/>
<dbReference type="EMBL" id="ML986484">
    <property type="protein sequence ID" value="KAF2281544.1"/>
    <property type="molecule type" value="Genomic_DNA"/>
</dbReference>
<organism evidence="4 5">
    <name type="scientific">Westerdykella ornata</name>
    <dbReference type="NCBI Taxonomy" id="318751"/>
    <lineage>
        <taxon>Eukaryota</taxon>
        <taxon>Fungi</taxon>
        <taxon>Dikarya</taxon>
        <taxon>Ascomycota</taxon>
        <taxon>Pezizomycotina</taxon>
        <taxon>Dothideomycetes</taxon>
        <taxon>Pleosporomycetidae</taxon>
        <taxon>Pleosporales</taxon>
        <taxon>Sporormiaceae</taxon>
        <taxon>Westerdykella</taxon>
    </lineage>
</organism>
<evidence type="ECO:0000259" key="3">
    <source>
        <dbReference type="SMART" id="SM00382"/>
    </source>
</evidence>
<name>A0A6A6JZ88_WESOR</name>
<dbReference type="GO" id="GO:0005737">
    <property type="term" value="C:cytoplasm"/>
    <property type="evidence" value="ECO:0007669"/>
    <property type="project" value="TreeGrafter"/>
</dbReference>
<dbReference type="RefSeq" id="XP_033659081.1">
    <property type="nucleotide sequence ID" value="XM_033794724.1"/>
</dbReference>
<dbReference type="InterPro" id="IPR003959">
    <property type="entry name" value="ATPase_AAA_core"/>
</dbReference>